<keyword evidence="5" id="KW-0547">Nucleotide-binding</keyword>
<evidence type="ECO:0000256" key="9">
    <source>
        <dbReference type="SAM" id="Phobius"/>
    </source>
</evidence>
<keyword evidence="12" id="KW-0378">Hydrolase</keyword>
<dbReference type="Pfam" id="PF00664">
    <property type="entry name" value="ABC_membrane"/>
    <property type="match status" value="1"/>
</dbReference>
<keyword evidence="4 9" id="KW-0812">Transmembrane</keyword>
<keyword evidence="6 12" id="KW-0067">ATP-binding</keyword>
<dbReference type="SUPFAM" id="SSF52540">
    <property type="entry name" value="P-loop containing nucleoside triphosphate hydrolases"/>
    <property type="match status" value="1"/>
</dbReference>
<dbReference type="GO" id="GO:0016887">
    <property type="term" value="F:ATP hydrolysis activity"/>
    <property type="evidence" value="ECO:0007669"/>
    <property type="project" value="InterPro"/>
</dbReference>
<comment type="subcellular location">
    <subcellularLocation>
        <location evidence="1">Cell membrane</location>
        <topology evidence="1">Multi-pass membrane protein</topology>
    </subcellularLocation>
</comment>
<dbReference type="PROSITE" id="PS00211">
    <property type="entry name" value="ABC_TRANSPORTER_1"/>
    <property type="match status" value="1"/>
</dbReference>
<dbReference type="GO" id="GO:0005886">
    <property type="term" value="C:plasma membrane"/>
    <property type="evidence" value="ECO:0007669"/>
    <property type="project" value="UniProtKB-SubCell"/>
</dbReference>
<organism evidence="12 13">
    <name type="scientific">Collinsella aerofaciens</name>
    <dbReference type="NCBI Taxonomy" id="74426"/>
    <lineage>
        <taxon>Bacteria</taxon>
        <taxon>Bacillati</taxon>
        <taxon>Actinomycetota</taxon>
        <taxon>Coriobacteriia</taxon>
        <taxon>Coriobacteriales</taxon>
        <taxon>Coriobacteriaceae</taxon>
        <taxon>Collinsella</taxon>
    </lineage>
</organism>
<dbReference type="InterPro" id="IPR027417">
    <property type="entry name" value="P-loop_NTPase"/>
</dbReference>
<dbReference type="EMBL" id="CZAQ01000016">
    <property type="protein sequence ID" value="CUP11054.1"/>
    <property type="molecule type" value="Genomic_DNA"/>
</dbReference>
<dbReference type="SUPFAM" id="SSF90123">
    <property type="entry name" value="ABC transporter transmembrane region"/>
    <property type="match status" value="1"/>
</dbReference>
<sequence>MRLLMRFLKPYRGLVAVTLLVLLVDNVGTLLVPTMLANMVNTGITTGDVDYILRNGLYMLIATGMASGGAVLGCYLSARLAANVACDIRNAVYDKSLELAASDFERFGTGSMITRSLNDINVIQQAILQTIQLVLPVPFLAVAGIIFAWLIDPAMGTLLGVVVAIVLVVAVFTVANAAPIFMRLQSFIDRMNVVLRENIVGVRVIRAFNKERHEEQRLDEVFSDYADNAIKVNHLFVGLDSSTFFLMNIAEVAVLWVGGNRVGAHAMQIASISAVLEYALLILFFVMMAQMVMLTLPRAAACLNRAQQVLEIEPSIVDGERTLGAGAFDSKNGSDAVAVFDHMSFRFDDADEDTLCDLNFICRRGQTTAIVGSTGSGKSTVAKLLLRFHDATKGAIRLDGVDLRELSQGEIRGHIAYVPQKAWLFSGTVASNLRFGNEDATEADMLHVLQVAQSTFVLDQPQGLDTPVAQGGTNFSGGQRQRLAIARALMKRADLYIFDDSFSALDFKTDAALRHALQDETRDAAVLIIAQRISTILHADQIVVLKDGEVVGLGTHGELMETCEVYRAIAESQMKGGE</sequence>
<feature type="transmembrane region" description="Helical" evidence="9">
    <location>
        <begin position="133"/>
        <end position="151"/>
    </location>
</feature>
<feature type="transmembrane region" description="Helical" evidence="9">
    <location>
        <begin position="58"/>
        <end position="78"/>
    </location>
</feature>
<dbReference type="SMART" id="SM00382">
    <property type="entry name" value="AAA"/>
    <property type="match status" value="1"/>
</dbReference>
<dbReference type="Pfam" id="PF00005">
    <property type="entry name" value="ABC_tran"/>
    <property type="match status" value="1"/>
</dbReference>
<dbReference type="Gene3D" id="3.40.50.300">
    <property type="entry name" value="P-loop containing nucleotide triphosphate hydrolases"/>
    <property type="match status" value="1"/>
</dbReference>
<evidence type="ECO:0000256" key="4">
    <source>
        <dbReference type="ARBA" id="ARBA00022692"/>
    </source>
</evidence>
<dbReference type="InterPro" id="IPR017871">
    <property type="entry name" value="ABC_transporter-like_CS"/>
</dbReference>
<gene>
    <name evidence="12" type="ORF">ERS852514_01105</name>
</gene>
<keyword evidence="2" id="KW-0813">Transport</keyword>
<evidence type="ECO:0000313" key="12">
    <source>
        <dbReference type="EMBL" id="CUP11054.1"/>
    </source>
</evidence>
<proteinExistence type="predicted"/>
<evidence type="ECO:0000313" key="13">
    <source>
        <dbReference type="Proteomes" id="UP000095454"/>
    </source>
</evidence>
<keyword evidence="3" id="KW-1003">Cell membrane</keyword>
<dbReference type="InterPro" id="IPR003593">
    <property type="entry name" value="AAA+_ATPase"/>
</dbReference>
<keyword evidence="8 9" id="KW-0472">Membrane</keyword>
<dbReference type="GO" id="GO:0015421">
    <property type="term" value="F:ABC-type oligopeptide transporter activity"/>
    <property type="evidence" value="ECO:0007669"/>
    <property type="project" value="TreeGrafter"/>
</dbReference>
<evidence type="ECO:0000259" key="11">
    <source>
        <dbReference type="PROSITE" id="PS50929"/>
    </source>
</evidence>
<dbReference type="GO" id="GO:0005524">
    <property type="term" value="F:ATP binding"/>
    <property type="evidence" value="ECO:0007669"/>
    <property type="project" value="UniProtKB-KW"/>
</dbReference>
<evidence type="ECO:0000256" key="5">
    <source>
        <dbReference type="ARBA" id="ARBA00022741"/>
    </source>
</evidence>
<evidence type="ECO:0000256" key="2">
    <source>
        <dbReference type="ARBA" id="ARBA00022448"/>
    </source>
</evidence>
<evidence type="ECO:0000256" key="1">
    <source>
        <dbReference type="ARBA" id="ARBA00004651"/>
    </source>
</evidence>
<dbReference type="CDD" id="cd18548">
    <property type="entry name" value="ABC_6TM_Tm287_like"/>
    <property type="match status" value="1"/>
</dbReference>
<keyword evidence="7 9" id="KW-1133">Transmembrane helix</keyword>
<feature type="domain" description="ABC transporter" evidence="10">
    <location>
        <begin position="338"/>
        <end position="572"/>
    </location>
</feature>
<dbReference type="PROSITE" id="PS50893">
    <property type="entry name" value="ABC_TRANSPORTER_2"/>
    <property type="match status" value="1"/>
</dbReference>
<feature type="domain" description="ABC transmembrane type-1" evidence="11">
    <location>
        <begin position="16"/>
        <end position="298"/>
    </location>
</feature>
<dbReference type="PROSITE" id="PS50929">
    <property type="entry name" value="ABC_TM1F"/>
    <property type="match status" value="1"/>
</dbReference>
<dbReference type="AlphaFoldDB" id="A0A174KFY0"/>
<evidence type="ECO:0000256" key="7">
    <source>
        <dbReference type="ARBA" id="ARBA00022989"/>
    </source>
</evidence>
<name>A0A174KFY0_9ACTN</name>
<evidence type="ECO:0000256" key="3">
    <source>
        <dbReference type="ARBA" id="ARBA00022475"/>
    </source>
</evidence>
<dbReference type="Gene3D" id="1.20.1560.10">
    <property type="entry name" value="ABC transporter type 1, transmembrane domain"/>
    <property type="match status" value="1"/>
</dbReference>
<dbReference type="InterPro" id="IPR039421">
    <property type="entry name" value="Type_1_exporter"/>
</dbReference>
<dbReference type="InterPro" id="IPR036640">
    <property type="entry name" value="ABC1_TM_sf"/>
</dbReference>
<dbReference type="PANTHER" id="PTHR43394">
    <property type="entry name" value="ATP-DEPENDENT PERMEASE MDL1, MITOCHONDRIAL"/>
    <property type="match status" value="1"/>
</dbReference>
<dbReference type="InterPro" id="IPR003439">
    <property type="entry name" value="ABC_transporter-like_ATP-bd"/>
</dbReference>
<protein>
    <submittedName>
        <fullName evidence="12">Putative multidrug export ATP-binding/permease protein SAV1866</fullName>
        <ecNumber evidence="12">3.6.3.-</ecNumber>
    </submittedName>
</protein>
<reference evidence="12 13" key="1">
    <citation type="submission" date="2015-09" db="EMBL/GenBank/DDBJ databases">
        <authorList>
            <consortium name="Pathogen Informatics"/>
        </authorList>
    </citation>
    <scope>NUCLEOTIDE SEQUENCE [LARGE SCALE GENOMIC DNA]</scope>
    <source>
        <strain evidence="12 13">2789STDY5834902</strain>
    </source>
</reference>
<dbReference type="Proteomes" id="UP000095454">
    <property type="component" value="Unassembled WGS sequence"/>
</dbReference>
<feature type="transmembrane region" description="Helical" evidence="9">
    <location>
        <begin position="157"/>
        <end position="181"/>
    </location>
</feature>
<evidence type="ECO:0000256" key="6">
    <source>
        <dbReference type="ARBA" id="ARBA00022840"/>
    </source>
</evidence>
<accession>A0A174KFY0</accession>
<dbReference type="EC" id="3.6.3.-" evidence="12"/>
<dbReference type="PANTHER" id="PTHR43394:SF1">
    <property type="entry name" value="ATP-BINDING CASSETTE SUB-FAMILY B MEMBER 10, MITOCHONDRIAL"/>
    <property type="match status" value="1"/>
</dbReference>
<feature type="transmembrane region" description="Helical" evidence="9">
    <location>
        <begin position="275"/>
        <end position="296"/>
    </location>
</feature>
<dbReference type="FunFam" id="3.40.50.300:FF:000854">
    <property type="entry name" value="Multidrug ABC transporter ATP-binding protein"/>
    <property type="match status" value="1"/>
</dbReference>
<evidence type="ECO:0000256" key="8">
    <source>
        <dbReference type="ARBA" id="ARBA00023136"/>
    </source>
</evidence>
<dbReference type="InterPro" id="IPR011527">
    <property type="entry name" value="ABC1_TM_dom"/>
</dbReference>
<evidence type="ECO:0000259" key="10">
    <source>
        <dbReference type="PROSITE" id="PS50893"/>
    </source>
</evidence>